<reference evidence="2" key="1">
    <citation type="journal article" date="2020" name="BMC Genomics">
        <title>Correction to: Identification and distribution of gene clusters required for synthesis of sphingolipid metabolism inhibitors in diverse species of the filamentous fungus Fusarium.</title>
        <authorList>
            <person name="Kim H.S."/>
            <person name="Lohmar J.M."/>
            <person name="Busman M."/>
            <person name="Brown D.W."/>
            <person name="Naumann T.A."/>
            <person name="Divon H.H."/>
            <person name="Lysoe E."/>
            <person name="Uhlig S."/>
            <person name="Proctor R.H."/>
        </authorList>
    </citation>
    <scope>NUCLEOTIDE SEQUENCE</scope>
    <source>
        <strain evidence="2">NRRL 20472</strain>
    </source>
</reference>
<dbReference type="Proteomes" id="UP000622797">
    <property type="component" value="Unassembled WGS sequence"/>
</dbReference>
<feature type="compositionally biased region" description="Polar residues" evidence="1">
    <location>
        <begin position="712"/>
        <end position="732"/>
    </location>
</feature>
<feature type="compositionally biased region" description="Polar residues" evidence="1">
    <location>
        <begin position="424"/>
        <end position="435"/>
    </location>
</feature>
<gene>
    <name evidence="2" type="ORF">FSARC_13635</name>
</gene>
<feature type="region of interest" description="Disordered" evidence="1">
    <location>
        <begin position="558"/>
        <end position="594"/>
    </location>
</feature>
<accession>A0A8H4WSZ0</accession>
<keyword evidence="3" id="KW-1185">Reference proteome</keyword>
<feature type="compositionally biased region" description="Low complexity" evidence="1">
    <location>
        <begin position="408"/>
        <end position="423"/>
    </location>
</feature>
<protein>
    <submittedName>
        <fullName evidence="2">Uncharacterized protein</fullName>
    </submittedName>
</protein>
<dbReference type="EMBL" id="JABEXW010001032">
    <property type="protein sequence ID" value="KAF4948841.1"/>
    <property type="molecule type" value="Genomic_DNA"/>
</dbReference>
<feature type="compositionally biased region" description="Low complexity" evidence="1">
    <location>
        <begin position="505"/>
        <end position="516"/>
    </location>
</feature>
<evidence type="ECO:0000256" key="1">
    <source>
        <dbReference type="SAM" id="MobiDB-lite"/>
    </source>
</evidence>
<feature type="non-terminal residue" evidence="2">
    <location>
        <position position="1"/>
    </location>
</feature>
<feature type="compositionally biased region" description="Polar residues" evidence="1">
    <location>
        <begin position="446"/>
        <end position="460"/>
    </location>
</feature>
<feature type="compositionally biased region" description="Polar residues" evidence="1">
    <location>
        <begin position="286"/>
        <end position="297"/>
    </location>
</feature>
<comment type="caution">
    <text evidence="2">The sequence shown here is derived from an EMBL/GenBank/DDBJ whole genome shotgun (WGS) entry which is preliminary data.</text>
</comment>
<dbReference type="OrthoDB" id="4405280at2759"/>
<feature type="compositionally biased region" description="Polar residues" evidence="1">
    <location>
        <begin position="333"/>
        <end position="343"/>
    </location>
</feature>
<feature type="compositionally biased region" description="Polar residues" evidence="1">
    <location>
        <begin position="569"/>
        <end position="586"/>
    </location>
</feature>
<evidence type="ECO:0000313" key="3">
    <source>
        <dbReference type="Proteomes" id="UP000622797"/>
    </source>
</evidence>
<feature type="region of interest" description="Disordered" evidence="1">
    <location>
        <begin position="169"/>
        <end position="516"/>
    </location>
</feature>
<feature type="compositionally biased region" description="Gly residues" evidence="1">
    <location>
        <begin position="232"/>
        <end position="258"/>
    </location>
</feature>
<reference evidence="2" key="2">
    <citation type="submission" date="2020-05" db="EMBL/GenBank/DDBJ databases">
        <authorList>
            <person name="Kim H.-S."/>
            <person name="Proctor R.H."/>
            <person name="Brown D.W."/>
        </authorList>
    </citation>
    <scope>NUCLEOTIDE SEQUENCE</scope>
    <source>
        <strain evidence="2">NRRL 20472</strain>
    </source>
</reference>
<organism evidence="2 3">
    <name type="scientific">Fusarium sarcochroum</name>
    <dbReference type="NCBI Taxonomy" id="1208366"/>
    <lineage>
        <taxon>Eukaryota</taxon>
        <taxon>Fungi</taxon>
        <taxon>Dikarya</taxon>
        <taxon>Ascomycota</taxon>
        <taxon>Pezizomycotina</taxon>
        <taxon>Sordariomycetes</taxon>
        <taxon>Hypocreomycetidae</taxon>
        <taxon>Hypocreales</taxon>
        <taxon>Nectriaceae</taxon>
        <taxon>Fusarium</taxon>
        <taxon>Fusarium lateritium species complex</taxon>
    </lineage>
</organism>
<proteinExistence type="predicted"/>
<feature type="compositionally biased region" description="Polar residues" evidence="1">
    <location>
        <begin position="378"/>
        <end position="395"/>
    </location>
</feature>
<feature type="compositionally biased region" description="Gly residues" evidence="1">
    <location>
        <begin position="175"/>
        <end position="184"/>
    </location>
</feature>
<sequence>SGSGSGSGGNQGGTSGFGNGRPGKDDDGQGGSASACNSDCADNEICVNGDCLSVSDPASCSPSTGRRFFRRQSTIECPEGYACIDDQCVPIDGPANCGGSNCPLNYACIQDACVQLGDPTDCGGETCASDEICLGNICTPSPELASCLNIVCPKGQTCKDGACVRSGTGMAGNPQGNGGRPGPEGGDDDDNGSGDGSSGNGPSNGGSSDGGSNGGSDGGNGDGGDGTDDGGDGGSNGGSDGGSGGGSDGGSPPGNGDGGDGDDGGDNGAGNSRPTNAATNPGGANPTDQTPASTVASNGAPIDNPGLGSTGATEEFPASSTGLDGNPEGNGGSAVSDSSLATTETDDGSGSRPTQGSDGATSTGAIMTDDEPIPNPGAESTGSLDGPSSTITSLQGGPEGNGGSSVPGDDSSTNTSDGGSVSTQDSDGAESTGSFVTDDGPILNPGTESNEATSASTITTVGAPITNPDPEATDGTSTRLTGAPEGNGGSSVPGEDEGSNTLTETSGGSDASATAAQPTETGLVPCTEDSDCEGISVGLCALSNTICVCVDAVCQPDPDDNDDTTSNDGATQTTGMDNPDGTSTGLDASATDDPVTNCSEDSDCTVNADLCVVGGINICVCIDAICVQNPDNNPTTTRDEDSTITESTNPANPTPTDDGATPCTDDDDCLADVALCLFNGLNRCLCVDAVCVQQPVTGGPEGSGGSAGPTADNTATGDNGQPTDSAGPTTTDGEPAATETAVACSTDDDCLADIGLCVDGLLNLCVCVDAICVVDPVIGQPTTVTDATIADPTATDGEPTSTQTAVACSTDDDCLADIGLCVDGLLNLCVCVDAVCIVDPVFNQPTTATDPIPTETAVSCATDDDCTANVGLCLVELFNICICVDAVCVPGAGGDDPTTTDEGPVAPTAVSCSTSDDCAADADLCLDGLLNLCVCVNAVCVPTTGGDDPTTTDGGPVSPTSVSCSTADDCAADATLCLDGLLNICVCLNAVCVPTTGGGGDGICIDDGDCTGAGEICLEGTCSTPPGTGTSCSTADDCVADADLCLDGLLNLCVCVNAICVQAGGTGDQCSVDADCTTSGDECNNGVCGPPNGGATSCSTADDCTANAALCLDGLLNLCICVNAVCVQAGDGDGGTGDLCLGDADCTTSGDECNNGVCGPPSNGGGTSCSTADDCTANAALCLDGLLNLCVCVNAVCVQAGNGGGGNTGDDCSVNADCTSPGDECNNGVCGPPSNGGGTSCTTADDCTANAGLCLDGLLNLCVCINAVCVQAGNGGGGDTGDSCQVDADCTTEGDECNNGICGAPGGGNAGSCVDANDCLLSVNPLCALGLCVCVDAVCTQRPDVPTCTTNSDCSTGATCQNGACIDNAPCNGAADCVANLDFCALPGACVCLNGVCGLASNGPRPECASSADCRALNKCRLGVCLCTLGQCTV</sequence>
<feature type="region of interest" description="Disordered" evidence="1">
    <location>
        <begin position="1"/>
        <end position="35"/>
    </location>
</feature>
<feature type="compositionally biased region" description="Polar residues" evidence="1">
    <location>
        <begin position="351"/>
        <end position="365"/>
    </location>
</feature>
<name>A0A8H4WSZ0_9HYPO</name>
<evidence type="ECO:0000313" key="2">
    <source>
        <dbReference type="EMBL" id="KAF4948841.1"/>
    </source>
</evidence>
<feature type="compositionally biased region" description="Gly residues" evidence="1">
    <location>
        <begin position="193"/>
        <end position="224"/>
    </location>
</feature>
<feature type="compositionally biased region" description="Gly residues" evidence="1">
    <location>
        <begin position="1"/>
        <end position="21"/>
    </location>
</feature>
<feature type="region of interest" description="Disordered" evidence="1">
    <location>
        <begin position="632"/>
        <end position="659"/>
    </location>
</feature>
<feature type="region of interest" description="Disordered" evidence="1">
    <location>
        <begin position="698"/>
        <end position="735"/>
    </location>
</feature>